<reference evidence="2" key="1">
    <citation type="submission" date="2025-08" db="UniProtKB">
        <authorList>
            <consortium name="Ensembl"/>
        </authorList>
    </citation>
    <scope>IDENTIFICATION</scope>
</reference>
<sequence length="77" mass="8745">MATLSNLTFSGKVLTNPNNGGKLAFLDMSLDDIIILKKIETTCVEEKKDKRQNNKKTATSKRRSNARKHRKQRGEVQ</sequence>
<dbReference type="GeneTree" id="ENSGT01140000282946"/>
<evidence type="ECO:0000256" key="1">
    <source>
        <dbReference type="SAM" id="MobiDB-lite"/>
    </source>
</evidence>
<dbReference type="AlphaFoldDB" id="A0A8D2DDB6"/>
<evidence type="ECO:0000313" key="3">
    <source>
        <dbReference type="Proteomes" id="UP000694564"/>
    </source>
</evidence>
<accession>A0A8D2DDB6</accession>
<proteinExistence type="predicted"/>
<name>A0A8D2DDB6_SCIVU</name>
<organism evidence="2 3">
    <name type="scientific">Sciurus vulgaris</name>
    <name type="common">Eurasian red squirrel</name>
    <dbReference type="NCBI Taxonomy" id="55149"/>
    <lineage>
        <taxon>Eukaryota</taxon>
        <taxon>Metazoa</taxon>
        <taxon>Chordata</taxon>
        <taxon>Craniata</taxon>
        <taxon>Vertebrata</taxon>
        <taxon>Euteleostomi</taxon>
        <taxon>Mammalia</taxon>
        <taxon>Eutheria</taxon>
        <taxon>Euarchontoglires</taxon>
        <taxon>Glires</taxon>
        <taxon>Rodentia</taxon>
        <taxon>Sciuromorpha</taxon>
        <taxon>Sciuridae</taxon>
        <taxon>Sciurinae</taxon>
        <taxon>Sciurini</taxon>
        <taxon>Sciurus</taxon>
    </lineage>
</organism>
<evidence type="ECO:0000313" key="2">
    <source>
        <dbReference type="Ensembl" id="ENSSVLP00005023095.1"/>
    </source>
</evidence>
<feature type="region of interest" description="Disordered" evidence="1">
    <location>
        <begin position="44"/>
        <end position="77"/>
    </location>
</feature>
<protein>
    <submittedName>
        <fullName evidence="2">Uncharacterized protein</fullName>
    </submittedName>
</protein>
<dbReference type="Ensembl" id="ENSSVLT00005025678.1">
    <property type="protein sequence ID" value="ENSSVLP00005023095.1"/>
    <property type="gene ID" value="ENSSVLG00005018369.1"/>
</dbReference>
<reference evidence="2" key="2">
    <citation type="submission" date="2025-09" db="UniProtKB">
        <authorList>
            <consortium name="Ensembl"/>
        </authorList>
    </citation>
    <scope>IDENTIFICATION</scope>
</reference>
<feature type="compositionally biased region" description="Basic residues" evidence="1">
    <location>
        <begin position="58"/>
        <end position="77"/>
    </location>
</feature>
<dbReference type="Proteomes" id="UP000694564">
    <property type="component" value="Chromosome X"/>
</dbReference>
<keyword evidence="3" id="KW-1185">Reference proteome</keyword>